<dbReference type="AlphaFoldDB" id="A0A4Q2SVV4"/>
<evidence type="ECO:0000313" key="3">
    <source>
        <dbReference type="Proteomes" id="UP000291088"/>
    </source>
</evidence>
<dbReference type="Pfam" id="PF13466">
    <property type="entry name" value="STAS_2"/>
    <property type="match status" value="1"/>
</dbReference>
<feature type="domain" description="MlaB-like STAS" evidence="1">
    <location>
        <begin position="11"/>
        <end position="87"/>
    </location>
</feature>
<evidence type="ECO:0000313" key="2">
    <source>
        <dbReference type="EMBL" id="RYC10215.1"/>
    </source>
</evidence>
<reference evidence="2 3" key="1">
    <citation type="submission" date="2019-01" db="EMBL/GenBank/DDBJ databases">
        <authorList>
            <person name="Deng T."/>
        </authorList>
    </citation>
    <scope>NUCLEOTIDE SEQUENCE [LARGE SCALE GENOMIC DNA]</scope>
    <source>
        <strain evidence="2 3">F8825</strain>
    </source>
</reference>
<dbReference type="OrthoDB" id="7280289at2"/>
<evidence type="ECO:0000259" key="1">
    <source>
        <dbReference type="Pfam" id="PF13466"/>
    </source>
</evidence>
<dbReference type="SUPFAM" id="SSF52091">
    <property type="entry name" value="SpoIIaa-like"/>
    <property type="match status" value="1"/>
</dbReference>
<proteinExistence type="predicted"/>
<organism evidence="2 3">
    <name type="scientific">Ciceribacter ferrooxidans</name>
    <dbReference type="NCBI Taxonomy" id="2509717"/>
    <lineage>
        <taxon>Bacteria</taxon>
        <taxon>Pseudomonadati</taxon>
        <taxon>Pseudomonadota</taxon>
        <taxon>Alphaproteobacteria</taxon>
        <taxon>Hyphomicrobiales</taxon>
        <taxon>Rhizobiaceae</taxon>
        <taxon>Ciceribacter</taxon>
    </lineage>
</organism>
<dbReference type="EMBL" id="SDVB01000253">
    <property type="protein sequence ID" value="RYC10215.1"/>
    <property type="molecule type" value="Genomic_DNA"/>
</dbReference>
<keyword evidence="3" id="KW-1185">Reference proteome</keyword>
<dbReference type="RefSeq" id="WP_129333607.1">
    <property type="nucleotide sequence ID" value="NZ_SDVB01000253.1"/>
</dbReference>
<protein>
    <submittedName>
        <fullName evidence="2">STAS domain-containing protein</fullName>
    </submittedName>
</protein>
<gene>
    <name evidence="2" type="ORF">EUU22_19335</name>
</gene>
<accession>A0A4Q2SVV4</accession>
<comment type="caution">
    <text evidence="2">The sequence shown here is derived from an EMBL/GenBank/DDBJ whole genome shotgun (WGS) entry which is preliminary data.</text>
</comment>
<dbReference type="Gene3D" id="3.30.750.24">
    <property type="entry name" value="STAS domain"/>
    <property type="match status" value="1"/>
</dbReference>
<dbReference type="Proteomes" id="UP000291088">
    <property type="component" value="Unassembled WGS sequence"/>
</dbReference>
<name>A0A4Q2SVV4_9HYPH</name>
<sequence length="99" mass="10686">MATRKGANKSLKLAEVLDLNEASALKSSLMDLRGSGLEIDASQVKRVGAQCVQVLMAGANAWDADKKPFTFVKASETFLKTLQLIGVNADHLLAEEIRQ</sequence>
<dbReference type="InterPro" id="IPR036513">
    <property type="entry name" value="STAS_dom_sf"/>
</dbReference>
<dbReference type="InterPro" id="IPR058548">
    <property type="entry name" value="MlaB-like_STAS"/>
</dbReference>